<proteinExistence type="predicted"/>
<dbReference type="VEuPathDB" id="FungiDB:yc1106_00492"/>
<dbReference type="GO" id="GO:0061671">
    <property type="term" value="C:Cbp3p-Cbp6 complex"/>
    <property type="evidence" value="ECO:0007669"/>
    <property type="project" value="InterPro"/>
</dbReference>
<accession>A0A9Q8Z3E1</accession>
<dbReference type="Pfam" id="PF20180">
    <property type="entry name" value="UQCC2_CBP6"/>
    <property type="match status" value="1"/>
</dbReference>
<dbReference type="PANTHER" id="PTHR28250:SF1">
    <property type="entry name" value="CYTOCHROME B PRE-MRNA-PROCESSING PROTEIN 6"/>
    <property type="match status" value="1"/>
</dbReference>
<dbReference type="SUPFAM" id="SSF54695">
    <property type="entry name" value="POZ domain"/>
    <property type="match status" value="1"/>
</dbReference>
<sequence>MANTIAKQYTRLLTLWPKDALRPNLPFTRAIEHHGQPFGVQPIAPPPEDAPKPKSPAATTRAASSPPPNPKLEQAQVNALFSLLENRYSTKYALSPGVLKPTSAPEHYTKLMEEIERAPHKTCMLDTVAIRVGTEGSMYTVHSAVLRKRSNFFASAMKPEWSGSNPSRPPIDLTDEDPAIFEIYVHWLYFRVLPTTAEDLDNTEVDFEFCTLSKCYVLGEKLMDTAFKNAIIDAFTEAKFETPHLDLPSPGVIPVTIIYDGTPKNSPARRLMIKMWSKYATADWAPLLEDMPSEFNANLFRAVMIKKRASRDKIDANLYYEHGHSEKS</sequence>
<evidence type="ECO:0000313" key="4">
    <source>
        <dbReference type="Proteomes" id="UP001056012"/>
    </source>
</evidence>
<evidence type="ECO:0000256" key="1">
    <source>
        <dbReference type="SAM" id="MobiDB-lite"/>
    </source>
</evidence>
<dbReference type="CDD" id="cd18186">
    <property type="entry name" value="BTB_POZ_ZBTB_KLHL-like"/>
    <property type="match status" value="1"/>
</dbReference>
<reference evidence="3" key="1">
    <citation type="submission" date="2021-12" db="EMBL/GenBank/DDBJ databases">
        <title>Curvularia clavata genome.</title>
        <authorList>
            <person name="Cao Y."/>
        </authorList>
    </citation>
    <scope>NUCLEOTIDE SEQUENCE</scope>
    <source>
        <strain evidence="3">Yc1106</strain>
    </source>
</reference>
<feature type="region of interest" description="Disordered" evidence="1">
    <location>
        <begin position="36"/>
        <end position="70"/>
    </location>
</feature>
<dbReference type="GO" id="GO:0034551">
    <property type="term" value="P:mitochondrial respiratory chain complex III assembly"/>
    <property type="evidence" value="ECO:0007669"/>
    <property type="project" value="TreeGrafter"/>
</dbReference>
<feature type="domain" description="BTB" evidence="2">
    <location>
        <begin position="126"/>
        <end position="197"/>
    </location>
</feature>
<dbReference type="OrthoDB" id="2107880at2759"/>
<name>A0A9Q8Z3E1_CURCL</name>
<dbReference type="InterPro" id="IPR000210">
    <property type="entry name" value="BTB/POZ_dom"/>
</dbReference>
<dbReference type="Proteomes" id="UP001056012">
    <property type="component" value="Chromosome 1"/>
</dbReference>
<dbReference type="InterPro" id="IPR011333">
    <property type="entry name" value="SKP1/BTB/POZ_sf"/>
</dbReference>
<gene>
    <name evidence="3" type="ORF">yc1106_00492</name>
</gene>
<dbReference type="Pfam" id="PF00651">
    <property type="entry name" value="BTB"/>
    <property type="match status" value="1"/>
</dbReference>
<dbReference type="AlphaFoldDB" id="A0A9Q8Z3E1"/>
<dbReference type="Gene3D" id="3.30.710.10">
    <property type="entry name" value="Potassium Channel Kv1.1, Chain A"/>
    <property type="match status" value="1"/>
</dbReference>
<dbReference type="GO" id="GO:0043022">
    <property type="term" value="F:ribosome binding"/>
    <property type="evidence" value="ECO:0007669"/>
    <property type="project" value="InterPro"/>
</dbReference>
<evidence type="ECO:0000313" key="3">
    <source>
        <dbReference type="EMBL" id="USP73218.1"/>
    </source>
</evidence>
<dbReference type="InterPro" id="IPR037653">
    <property type="entry name" value="Cbp6"/>
</dbReference>
<dbReference type="EMBL" id="CP089274">
    <property type="protein sequence ID" value="USP73218.1"/>
    <property type="molecule type" value="Genomic_DNA"/>
</dbReference>
<keyword evidence="4" id="KW-1185">Reference proteome</keyword>
<dbReference type="PROSITE" id="PS50097">
    <property type="entry name" value="BTB"/>
    <property type="match status" value="1"/>
</dbReference>
<evidence type="ECO:0000259" key="2">
    <source>
        <dbReference type="PROSITE" id="PS50097"/>
    </source>
</evidence>
<protein>
    <recommendedName>
        <fullName evidence="2">BTB domain-containing protein</fullName>
    </recommendedName>
</protein>
<feature type="compositionally biased region" description="Low complexity" evidence="1">
    <location>
        <begin position="55"/>
        <end position="64"/>
    </location>
</feature>
<dbReference type="PANTHER" id="PTHR28250">
    <property type="entry name" value="CYTOCHROME B PRE-MRNA-PROCESSING PROTEIN 6"/>
    <property type="match status" value="1"/>
</dbReference>
<organism evidence="3 4">
    <name type="scientific">Curvularia clavata</name>
    <dbReference type="NCBI Taxonomy" id="95742"/>
    <lineage>
        <taxon>Eukaryota</taxon>
        <taxon>Fungi</taxon>
        <taxon>Dikarya</taxon>
        <taxon>Ascomycota</taxon>
        <taxon>Pezizomycotina</taxon>
        <taxon>Dothideomycetes</taxon>
        <taxon>Pleosporomycetidae</taxon>
        <taxon>Pleosporales</taxon>
        <taxon>Pleosporineae</taxon>
        <taxon>Pleosporaceae</taxon>
        <taxon>Curvularia</taxon>
    </lineage>
</organism>